<sequence>MKFSTIYSLALGFLTAQTLAAPANENEKRDDDKVVIHLTSTVQNTKTNTHIVEGTMSTHTNWIVNTATETYTHYTATVTSTVFGTPYTYTTVASTPIQNKEAAPSTDDAQDSGATETAAPENNDATQVTSTEAVTDSPDSTADADAPQITPQSATSSDSWIIENVSTVTSNSVCFVNYDYYYADEEDDTDTVTSTSTIYTTVTQS</sequence>
<dbReference type="RefSeq" id="XP_015467823.1">
    <property type="nucleotide sequence ID" value="XM_015611359.1"/>
</dbReference>
<proteinExistence type="predicted"/>
<keyword evidence="4" id="KW-1185">Reference proteome</keyword>
<feature type="compositionally biased region" description="Polar residues" evidence="1">
    <location>
        <begin position="123"/>
        <end position="132"/>
    </location>
</feature>
<feature type="region of interest" description="Disordered" evidence="1">
    <location>
        <begin position="98"/>
        <end position="157"/>
    </location>
</feature>
<evidence type="ECO:0000313" key="4">
    <source>
        <dbReference type="Proteomes" id="UP000054251"/>
    </source>
</evidence>
<keyword evidence="2" id="KW-0732">Signal</keyword>
<protein>
    <submittedName>
        <fullName evidence="3">Uncharacterized protein</fullName>
    </submittedName>
</protein>
<dbReference type="EMBL" id="LMYN01000045">
    <property type="protein sequence ID" value="KSA01721.1"/>
    <property type="molecule type" value="Genomic_DNA"/>
</dbReference>
<dbReference type="AlphaFoldDB" id="A0A0V1PZT0"/>
<dbReference type="Proteomes" id="UP000054251">
    <property type="component" value="Unassembled WGS sequence"/>
</dbReference>
<evidence type="ECO:0000256" key="2">
    <source>
        <dbReference type="SAM" id="SignalP"/>
    </source>
</evidence>
<name>A0A0V1PZT0_9ASCO</name>
<dbReference type="OrthoDB" id="4024931at2759"/>
<organism evidence="3 4">
    <name type="scientific">Debaryomyces fabryi</name>
    <dbReference type="NCBI Taxonomy" id="58627"/>
    <lineage>
        <taxon>Eukaryota</taxon>
        <taxon>Fungi</taxon>
        <taxon>Dikarya</taxon>
        <taxon>Ascomycota</taxon>
        <taxon>Saccharomycotina</taxon>
        <taxon>Pichiomycetes</taxon>
        <taxon>Debaryomycetaceae</taxon>
        <taxon>Debaryomyces</taxon>
    </lineage>
</organism>
<feature type="compositionally biased region" description="Low complexity" evidence="1">
    <location>
        <begin position="133"/>
        <end position="147"/>
    </location>
</feature>
<dbReference type="GeneID" id="26839538"/>
<comment type="caution">
    <text evidence="3">The sequence shown here is derived from an EMBL/GenBank/DDBJ whole genome shotgun (WGS) entry which is preliminary data.</text>
</comment>
<evidence type="ECO:0000256" key="1">
    <source>
        <dbReference type="SAM" id="MobiDB-lite"/>
    </source>
</evidence>
<feature type="signal peptide" evidence="2">
    <location>
        <begin position="1"/>
        <end position="20"/>
    </location>
</feature>
<feature type="chain" id="PRO_5006884569" evidence="2">
    <location>
        <begin position="21"/>
        <end position="205"/>
    </location>
</feature>
<evidence type="ECO:0000313" key="3">
    <source>
        <dbReference type="EMBL" id="KSA01721.1"/>
    </source>
</evidence>
<accession>A0A0V1PZT0</accession>
<gene>
    <name evidence="3" type="ORF">AC631_02529</name>
</gene>
<reference evidence="3 4" key="1">
    <citation type="submission" date="2015-11" db="EMBL/GenBank/DDBJ databases">
        <title>The genome of Debaryomyces fabryi.</title>
        <authorList>
            <person name="Tafer H."/>
            <person name="Lopandic K."/>
        </authorList>
    </citation>
    <scope>NUCLEOTIDE SEQUENCE [LARGE SCALE GENOMIC DNA]</scope>
    <source>
        <strain evidence="3 4">CBS 789</strain>
    </source>
</reference>